<reference evidence="6" key="2">
    <citation type="submission" date="2020-01" db="EMBL/GenBank/DDBJ databases">
        <authorList>
            <person name="Korhonen P.K.K."/>
            <person name="Guangxu M.G."/>
            <person name="Wang T.W."/>
            <person name="Stroehlein A.J.S."/>
            <person name="Young N.D."/>
            <person name="Ang C.-S.A."/>
            <person name="Fernando D.W.F."/>
            <person name="Lu H.L."/>
            <person name="Taylor S.T."/>
            <person name="Ehtesham M.E.M."/>
            <person name="Najaraj S.H.N."/>
            <person name="Harsha G.H.G."/>
            <person name="Madugundu A.M."/>
            <person name="Renuse S.R."/>
            <person name="Holt D.H."/>
            <person name="Pandey A.P."/>
            <person name="Papenfuss A.P."/>
            <person name="Gasser R.B.G."/>
            <person name="Fischer K.F."/>
        </authorList>
    </citation>
    <scope>NUCLEOTIDE SEQUENCE</scope>
    <source>
        <strain evidence="6">SSS_KF_BRIS2020</strain>
    </source>
</reference>
<evidence type="ECO:0000313" key="6">
    <source>
        <dbReference type="EMBL" id="KAF7491503.1"/>
    </source>
</evidence>
<keyword evidence="3" id="KW-0539">Nucleus</keyword>
<gene>
    <name evidence="6" type="ORF">SSS_8572</name>
</gene>
<dbReference type="SUPFAM" id="SSF54928">
    <property type="entry name" value="RNA-binding domain, RBD"/>
    <property type="match status" value="1"/>
</dbReference>
<dbReference type="Pfam" id="PF00076">
    <property type="entry name" value="RRM_1"/>
    <property type="match status" value="1"/>
</dbReference>
<dbReference type="OrthoDB" id="21467at2759"/>
<evidence type="ECO:0000256" key="3">
    <source>
        <dbReference type="ARBA" id="ARBA00023242"/>
    </source>
</evidence>
<dbReference type="InterPro" id="IPR000504">
    <property type="entry name" value="RRM_dom"/>
</dbReference>
<dbReference type="Proteomes" id="UP000070412">
    <property type="component" value="Unassembled WGS sequence"/>
</dbReference>
<dbReference type="Gene3D" id="3.30.70.330">
    <property type="match status" value="1"/>
</dbReference>
<dbReference type="EnsemblMetazoa" id="SSS_8572s_mrna">
    <property type="protein sequence ID" value="KAF7491503.1"/>
    <property type="gene ID" value="SSS_8572"/>
</dbReference>
<keyword evidence="2 4" id="KW-0694">RNA-binding</keyword>
<evidence type="ECO:0000256" key="1">
    <source>
        <dbReference type="ARBA" id="ARBA00004604"/>
    </source>
</evidence>
<evidence type="ECO:0000256" key="2">
    <source>
        <dbReference type="ARBA" id="ARBA00022884"/>
    </source>
</evidence>
<feature type="domain" description="RRM" evidence="5">
    <location>
        <begin position="73"/>
        <end position="151"/>
    </location>
</feature>
<dbReference type="InterPro" id="IPR012677">
    <property type="entry name" value="Nucleotide-bd_a/b_plait_sf"/>
</dbReference>
<name>A0A834VF66_SARSC</name>
<dbReference type="InterPro" id="IPR035979">
    <property type="entry name" value="RBD_domain_sf"/>
</dbReference>
<dbReference type="EMBL" id="WVUK01000059">
    <property type="protein sequence ID" value="KAF7491503.1"/>
    <property type="molecule type" value="Genomic_DNA"/>
</dbReference>
<dbReference type="PANTHER" id="PTHR46754">
    <property type="entry name" value="MKI67 FHA DOMAIN-INTERACTING NUCLEOLAR PHOSPHOPROTEIN"/>
    <property type="match status" value="1"/>
</dbReference>
<dbReference type="CDD" id="cd12307">
    <property type="entry name" value="RRM_NIFK_like"/>
    <property type="match status" value="1"/>
</dbReference>
<evidence type="ECO:0000256" key="4">
    <source>
        <dbReference type="PROSITE-ProRule" id="PRU00176"/>
    </source>
</evidence>
<keyword evidence="8" id="KW-1185">Reference proteome</keyword>
<evidence type="ECO:0000259" key="5">
    <source>
        <dbReference type="PROSITE" id="PS50102"/>
    </source>
</evidence>
<dbReference type="GO" id="GO:0003723">
    <property type="term" value="F:RNA binding"/>
    <property type="evidence" value="ECO:0007669"/>
    <property type="project" value="UniProtKB-UniRule"/>
</dbReference>
<accession>A0A834VF66</accession>
<reference evidence="7" key="3">
    <citation type="submission" date="2022-06" db="UniProtKB">
        <authorList>
            <consortium name="EnsemblMetazoa"/>
        </authorList>
    </citation>
    <scope>IDENTIFICATION</scope>
</reference>
<evidence type="ECO:0000313" key="8">
    <source>
        <dbReference type="Proteomes" id="UP000070412"/>
    </source>
</evidence>
<organism evidence="6">
    <name type="scientific">Sarcoptes scabiei</name>
    <name type="common">Itch mite</name>
    <name type="synonym">Acarus scabiei</name>
    <dbReference type="NCBI Taxonomy" id="52283"/>
    <lineage>
        <taxon>Eukaryota</taxon>
        <taxon>Metazoa</taxon>
        <taxon>Ecdysozoa</taxon>
        <taxon>Arthropoda</taxon>
        <taxon>Chelicerata</taxon>
        <taxon>Arachnida</taxon>
        <taxon>Acari</taxon>
        <taxon>Acariformes</taxon>
        <taxon>Sarcoptiformes</taxon>
        <taxon>Astigmata</taxon>
        <taxon>Psoroptidia</taxon>
        <taxon>Sarcoptoidea</taxon>
        <taxon>Sarcoptidae</taxon>
        <taxon>Sarcoptinae</taxon>
        <taxon>Sarcoptes</taxon>
    </lineage>
</organism>
<dbReference type="AlphaFoldDB" id="A0A834VF66"/>
<reference evidence="8" key="1">
    <citation type="journal article" date="2020" name="PLoS Negl. Trop. Dis.">
        <title>High-quality nuclear genome for Sarcoptes scabiei-A critical resource for a neglected parasite.</title>
        <authorList>
            <person name="Korhonen P.K."/>
            <person name="Gasser R.B."/>
            <person name="Ma G."/>
            <person name="Wang T."/>
            <person name="Stroehlein A.J."/>
            <person name="Young N.D."/>
            <person name="Ang C.S."/>
            <person name="Fernando D.D."/>
            <person name="Lu H.C."/>
            <person name="Taylor S."/>
            <person name="Reynolds S.L."/>
            <person name="Mofiz E."/>
            <person name="Najaraj S.H."/>
            <person name="Gowda H."/>
            <person name="Madugundu A."/>
            <person name="Renuse S."/>
            <person name="Holt D."/>
            <person name="Pandey A."/>
            <person name="Papenfuss A.T."/>
            <person name="Fischer K."/>
        </authorList>
    </citation>
    <scope>NUCLEOTIDE SEQUENCE [LARGE SCALE GENOMIC DNA]</scope>
</reference>
<dbReference type="SMART" id="SM00360">
    <property type="entry name" value="RRM"/>
    <property type="match status" value="1"/>
</dbReference>
<proteinExistence type="predicted"/>
<sequence length="282" mass="33463">MFNLKKSLAKLESFLVENNLRNEDKNNELVGTKIPVPEGRVNKEKSIKIPLKKPMKKKIIEKKRKFFADNERGVMMIKNFPHGFYEKEMYKYFSQFGKITRLKIIRSRKTGKPKNYGFIEFRFRDVAKIAAETMNNYLMFDHIVKCSVLEKVHRDVFKNWNRPFVSTVEKHKLKHNEEKTESQDKKTALRHLKKLRKMENILKKSQIEFECVVINKPKNFAPNSKIRKLDESGVTMNKKSFDNFQSMPEERLQIKITKNQLNLLRKRLIIPKFLKLEAGLGL</sequence>
<dbReference type="GO" id="GO:0005730">
    <property type="term" value="C:nucleolus"/>
    <property type="evidence" value="ECO:0007669"/>
    <property type="project" value="UniProtKB-SubCell"/>
</dbReference>
<protein>
    <submittedName>
        <fullName evidence="6">Putative RNA-binding protein</fullName>
    </submittedName>
</protein>
<comment type="subcellular location">
    <subcellularLocation>
        <location evidence="1">Nucleus</location>
        <location evidence="1">Nucleolus</location>
    </subcellularLocation>
</comment>
<evidence type="ECO:0000313" key="7">
    <source>
        <dbReference type="EnsemblMetazoa" id="KAF7491503.1"/>
    </source>
</evidence>
<dbReference type="PROSITE" id="PS50102">
    <property type="entry name" value="RRM"/>
    <property type="match status" value="1"/>
</dbReference>